<dbReference type="EC" id="2.3.2.26" evidence="3"/>
<dbReference type="Gene3D" id="3.30.2160.10">
    <property type="entry name" value="Hect, E3 ligase catalytic domain"/>
    <property type="match status" value="1"/>
</dbReference>
<dbReference type="Gene3D" id="3.90.1750.10">
    <property type="entry name" value="Hect, E3 ligase catalytic domains"/>
    <property type="match status" value="1"/>
</dbReference>
<dbReference type="OrthoDB" id="8068875at2759"/>
<dbReference type="Gene3D" id="3.30.2410.10">
    <property type="entry name" value="Hect, E3 ligase catalytic domain"/>
    <property type="match status" value="1"/>
</dbReference>
<evidence type="ECO:0000256" key="6">
    <source>
        <dbReference type="PROSITE-ProRule" id="PRU00104"/>
    </source>
</evidence>
<dbReference type="AlphaFoldDB" id="A0A9W6WMS9"/>
<evidence type="ECO:0000256" key="5">
    <source>
        <dbReference type="ARBA" id="ARBA00022786"/>
    </source>
</evidence>
<sequence length="711" mass="79695">MLTGVVDLRFHHLFGVQSKKLHSSVVAKVSALPLHSDDRRLDAALRDAEEGFNVCAVCSFENFKRFKFCTVCGEAIEDEQADDGDASDKKKTSKLSLLPLFRKESKVQLVTATPPQQTTRRRIRAQRRKEWTRKLDVEGRAYWFRDDRWGDAHFAGFVVAFKSADGESDVPSDVASTQTEVTTPDRREQAIEEEQSSVASEDGGSSRPSLSSPECNTEAKNSFVGADISEPDPEQERDAENHADDLERGEAQEPLLGSVEECINNLGQSTYAKHVVLSKTSDTAVSASKLPLDVEIGPKASPGNALGETSVATKLATLTETFTLASKDFPSKYAHFVTATSTLLVPAEKEHLRLNVERANVFEDSMESLAIIPLQNLHSVLRINFLDESGVDAGGLHREWFVLLNDMLVDSAHGLFICTNKSEQTYFLNSCSNADLLPDQLLHLYAAGRLLGRALLEGSMLCFHLALPLLKLMLGYPLSFTDLEDLDPEVYTNLRWLLENDNVDALGLDFTVTIKDGGKYKDVELVPNGKDVTVTDANKREYVERKWQYLLVESVAPQLQVFLQGLYEIIPRDLLLLFDPEEFDFLLCGSDEIDVDDWERNTKYSEDLHHHRALMWFWELVREMPNEYRRRLLQFATGSSRVPLGGFSALTSYDGRLCPFTLKAVSLIGDGFIHSHACFNRLDLPLHVVRDELKAVLYAVLETELYGFTTD</sequence>
<dbReference type="PROSITE" id="PS50237">
    <property type="entry name" value="HECT"/>
    <property type="match status" value="1"/>
</dbReference>
<protein>
    <recommendedName>
        <fullName evidence="3">HECT-type E3 ubiquitin transferase</fullName>
        <ecNumber evidence="3">2.3.2.26</ecNumber>
    </recommendedName>
</protein>
<dbReference type="SUPFAM" id="SSF56204">
    <property type="entry name" value="Hect, E3 ligase catalytic domain"/>
    <property type="match status" value="1"/>
</dbReference>
<dbReference type="CDD" id="cd00078">
    <property type="entry name" value="HECTc"/>
    <property type="match status" value="1"/>
</dbReference>
<dbReference type="PANTHER" id="PTHR11254">
    <property type="entry name" value="HECT DOMAIN UBIQUITIN-PROTEIN LIGASE"/>
    <property type="match status" value="1"/>
</dbReference>
<evidence type="ECO:0000256" key="3">
    <source>
        <dbReference type="ARBA" id="ARBA00012485"/>
    </source>
</evidence>
<dbReference type="Proteomes" id="UP001165083">
    <property type="component" value="Unassembled WGS sequence"/>
</dbReference>
<dbReference type="GO" id="GO:0006511">
    <property type="term" value="P:ubiquitin-dependent protein catabolic process"/>
    <property type="evidence" value="ECO:0007669"/>
    <property type="project" value="TreeGrafter"/>
</dbReference>
<dbReference type="GO" id="GO:0005737">
    <property type="term" value="C:cytoplasm"/>
    <property type="evidence" value="ECO:0007669"/>
    <property type="project" value="TreeGrafter"/>
</dbReference>
<evidence type="ECO:0000313" key="10">
    <source>
        <dbReference type="Proteomes" id="UP001165083"/>
    </source>
</evidence>
<dbReference type="GO" id="GO:0061630">
    <property type="term" value="F:ubiquitin protein ligase activity"/>
    <property type="evidence" value="ECO:0007669"/>
    <property type="project" value="UniProtKB-EC"/>
</dbReference>
<evidence type="ECO:0000256" key="7">
    <source>
        <dbReference type="SAM" id="MobiDB-lite"/>
    </source>
</evidence>
<dbReference type="InterPro" id="IPR000569">
    <property type="entry name" value="HECT_dom"/>
</dbReference>
<evidence type="ECO:0000313" key="9">
    <source>
        <dbReference type="EMBL" id="GMF10598.1"/>
    </source>
</evidence>
<feature type="domain" description="HECT" evidence="8">
    <location>
        <begin position="377"/>
        <end position="711"/>
    </location>
</feature>
<evidence type="ECO:0000259" key="8">
    <source>
        <dbReference type="PROSITE" id="PS50237"/>
    </source>
</evidence>
<evidence type="ECO:0000256" key="2">
    <source>
        <dbReference type="ARBA" id="ARBA00004906"/>
    </source>
</evidence>
<dbReference type="FunFam" id="3.30.2410.10:FF:000009">
    <property type="entry name" value="Probable E3 ubiquitin-protein ligase HECTD2"/>
    <property type="match status" value="1"/>
</dbReference>
<dbReference type="InterPro" id="IPR050409">
    <property type="entry name" value="E3_ubiq-protein_ligase"/>
</dbReference>
<comment type="pathway">
    <text evidence="2">Protein modification; protein ubiquitination.</text>
</comment>
<name>A0A9W6WMS9_9STRA</name>
<dbReference type="EMBL" id="BSXW01000047">
    <property type="protein sequence ID" value="GMF10598.1"/>
    <property type="molecule type" value="Genomic_DNA"/>
</dbReference>
<dbReference type="InterPro" id="IPR035983">
    <property type="entry name" value="Hect_E3_ubiquitin_ligase"/>
</dbReference>
<feature type="region of interest" description="Disordered" evidence="7">
    <location>
        <begin position="165"/>
        <end position="217"/>
    </location>
</feature>
<evidence type="ECO:0000256" key="4">
    <source>
        <dbReference type="ARBA" id="ARBA00022679"/>
    </source>
</evidence>
<dbReference type="SMART" id="SM00119">
    <property type="entry name" value="HECTc"/>
    <property type="match status" value="1"/>
</dbReference>
<accession>A0A9W6WMS9</accession>
<comment type="catalytic activity">
    <reaction evidence="1">
        <text>S-ubiquitinyl-[E2 ubiquitin-conjugating enzyme]-L-cysteine + [acceptor protein]-L-lysine = [E2 ubiquitin-conjugating enzyme]-L-cysteine + N(6)-ubiquitinyl-[acceptor protein]-L-lysine.</text>
        <dbReference type="EC" id="2.3.2.26"/>
    </reaction>
</comment>
<dbReference type="PANTHER" id="PTHR11254:SF440">
    <property type="entry name" value="E3 UBIQUITIN-PROTEIN LIGASE NEDD-4"/>
    <property type="match status" value="1"/>
</dbReference>
<keyword evidence="10" id="KW-1185">Reference proteome</keyword>
<feature type="active site" description="Glycyl thioester intermediate" evidence="6">
    <location>
        <position position="678"/>
    </location>
</feature>
<comment type="caution">
    <text evidence="9">The sequence shown here is derived from an EMBL/GenBank/DDBJ whole genome shotgun (WGS) entry which is preliminary data.</text>
</comment>
<keyword evidence="5 6" id="KW-0833">Ubl conjugation pathway</keyword>
<dbReference type="Pfam" id="PF00632">
    <property type="entry name" value="HECT"/>
    <property type="match status" value="1"/>
</dbReference>
<evidence type="ECO:0000256" key="1">
    <source>
        <dbReference type="ARBA" id="ARBA00000885"/>
    </source>
</evidence>
<gene>
    <name evidence="9" type="ORF">Plil01_000138800</name>
</gene>
<reference evidence="9" key="1">
    <citation type="submission" date="2023-04" db="EMBL/GenBank/DDBJ databases">
        <title>Phytophthora lilii NBRC 32176.</title>
        <authorList>
            <person name="Ichikawa N."/>
            <person name="Sato H."/>
            <person name="Tonouchi N."/>
        </authorList>
    </citation>
    <scope>NUCLEOTIDE SEQUENCE</scope>
    <source>
        <strain evidence="9">NBRC 32176</strain>
    </source>
</reference>
<dbReference type="FunFam" id="3.30.2160.10:FF:000001">
    <property type="entry name" value="E3 ubiquitin-protein ligase NEDD4-like"/>
    <property type="match status" value="1"/>
</dbReference>
<feature type="compositionally biased region" description="Polar residues" evidence="7">
    <location>
        <begin position="206"/>
        <end position="217"/>
    </location>
</feature>
<proteinExistence type="predicted"/>
<dbReference type="GO" id="GO:0016567">
    <property type="term" value="P:protein ubiquitination"/>
    <property type="evidence" value="ECO:0007669"/>
    <property type="project" value="TreeGrafter"/>
</dbReference>
<keyword evidence="4" id="KW-0808">Transferase</keyword>
<organism evidence="9 10">
    <name type="scientific">Phytophthora lilii</name>
    <dbReference type="NCBI Taxonomy" id="2077276"/>
    <lineage>
        <taxon>Eukaryota</taxon>
        <taxon>Sar</taxon>
        <taxon>Stramenopiles</taxon>
        <taxon>Oomycota</taxon>
        <taxon>Peronosporomycetes</taxon>
        <taxon>Peronosporales</taxon>
        <taxon>Peronosporaceae</taxon>
        <taxon>Phytophthora</taxon>
    </lineage>
</organism>